<evidence type="ECO:0000256" key="5">
    <source>
        <dbReference type="ARBA" id="ARBA00023054"/>
    </source>
</evidence>
<keyword evidence="5" id="KW-0175">Coiled coil</keyword>
<keyword evidence="3" id="KW-0677">Repeat</keyword>
<evidence type="ECO:0000256" key="1">
    <source>
        <dbReference type="ARBA" id="ARBA00022536"/>
    </source>
</evidence>
<dbReference type="PROSITE" id="PS01187">
    <property type="entry name" value="EGF_CA"/>
    <property type="match status" value="1"/>
</dbReference>
<dbReference type="InterPro" id="IPR018097">
    <property type="entry name" value="EGF_Ca-bd_CS"/>
</dbReference>
<dbReference type="Gene3D" id="2.10.25.10">
    <property type="entry name" value="Laminin"/>
    <property type="match status" value="2"/>
</dbReference>
<dbReference type="SMART" id="SM00181">
    <property type="entry name" value="EGF"/>
    <property type="match status" value="2"/>
</dbReference>
<dbReference type="STRING" id="113540.ENSSFOP00015031954"/>
<dbReference type="InterPro" id="IPR011489">
    <property type="entry name" value="EMI_domain"/>
</dbReference>
<dbReference type="PROSITE" id="PS00022">
    <property type="entry name" value="EGF_1"/>
    <property type="match status" value="1"/>
</dbReference>
<feature type="disulfide bond" evidence="7">
    <location>
        <begin position="125"/>
        <end position="135"/>
    </location>
</feature>
<evidence type="ECO:0000256" key="3">
    <source>
        <dbReference type="ARBA" id="ARBA00022737"/>
    </source>
</evidence>
<evidence type="ECO:0000256" key="6">
    <source>
        <dbReference type="ARBA" id="ARBA00023157"/>
    </source>
</evidence>
<protein>
    <submittedName>
        <fullName evidence="10">EGF-like domain-containing protein 7-like</fullName>
    </submittedName>
</protein>
<name>A0A0N8JYF1_SCLFO</name>
<organism evidence="10 11">
    <name type="scientific">Scleropages formosus</name>
    <name type="common">Asian bonytongue</name>
    <name type="synonym">Osteoglossum formosum</name>
    <dbReference type="NCBI Taxonomy" id="113540"/>
    <lineage>
        <taxon>Eukaryota</taxon>
        <taxon>Metazoa</taxon>
        <taxon>Chordata</taxon>
        <taxon>Craniata</taxon>
        <taxon>Vertebrata</taxon>
        <taxon>Euteleostomi</taxon>
        <taxon>Actinopterygii</taxon>
        <taxon>Neopterygii</taxon>
        <taxon>Teleostei</taxon>
        <taxon>Osteoglossocephala</taxon>
        <taxon>Osteoglossomorpha</taxon>
        <taxon>Osteoglossiformes</taxon>
        <taxon>Osteoglossidae</taxon>
        <taxon>Scleropages</taxon>
    </lineage>
</organism>
<comment type="caution">
    <text evidence="7">Lacks conserved residue(s) required for the propagation of feature annotation.</text>
</comment>
<dbReference type="GO" id="GO:0005576">
    <property type="term" value="C:extracellular region"/>
    <property type="evidence" value="ECO:0007669"/>
    <property type="project" value="TreeGrafter"/>
</dbReference>
<keyword evidence="4" id="KW-0106">Calcium</keyword>
<dbReference type="Pfam" id="PF07546">
    <property type="entry name" value="EMI"/>
    <property type="match status" value="1"/>
</dbReference>
<dbReference type="FunFam" id="2.10.25.10:FF:000862">
    <property type="entry name" value="EGF-like-domain multiple 7"/>
    <property type="match status" value="1"/>
</dbReference>
<feature type="domain" description="EGF-like" evidence="8">
    <location>
        <begin position="121"/>
        <end position="153"/>
    </location>
</feature>
<proteinExistence type="predicted"/>
<dbReference type="Pfam" id="PF07645">
    <property type="entry name" value="EGF_CA"/>
    <property type="match status" value="1"/>
</dbReference>
<dbReference type="AlphaFoldDB" id="A0A0N8JYF1"/>
<dbReference type="InterPro" id="IPR049883">
    <property type="entry name" value="NOTCH1_EGF-like"/>
</dbReference>
<dbReference type="GO" id="GO:0005509">
    <property type="term" value="F:calcium ion binding"/>
    <property type="evidence" value="ECO:0007669"/>
    <property type="project" value="InterPro"/>
</dbReference>
<dbReference type="PROSITE" id="PS50026">
    <property type="entry name" value="EGF_3"/>
    <property type="match status" value="1"/>
</dbReference>
<keyword evidence="1 7" id="KW-0245">EGF-like domain</keyword>
<keyword evidence="6 7" id="KW-1015">Disulfide bond</keyword>
<dbReference type="EMBL" id="JARO02005690">
    <property type="protein sequence ID" value="KPP66361.1"/>
    <property type="molecule type" value="Genomic_DNA"/>
</dbReference>
<dbReference type="PANTHER" id="PTHR14949">
    <property type="entry name" value="EGF-LIKE-DOMAIN, MULTIPLE 7, 8"/>
    <property type="match status" value="1"/>
</dbReference>
<dbReference type="Proteomes" id="UP000034805">
    <property type="component" value="Unassembled WGS sequence"/>
</dbReference>
<comment type="caution">
    <text evidence="10">The sequence shown here is derived from an EMBL/GenBank/DDBJ whole genome shotgun (WGS) entry which is preliminary data.</text>
</comment>
<feature type="non-terminal residue" evidence="10">
    <location>
        <position position="297"/>
    </location>
</feature>
<dbReference type="InterPro" id="IPR001881">
    <property type="entry name" value="EGF-like_Ca-bd_dom"/>
</dbReference>
<accession>A0A0N8JYF1</accession>
<dbReference type="SUPFAM" id="SSF57196">
    <property type="entry name" value="EGF/Laminin"/>
    <property type="match status" value="2"/>
</dbReference>
<evidence type="ECO:0000313" key="11">
    <source>
        <dbReference type="Proteomes" id="UP000034805"/>
    </source>
</evidence>
<evidence type="ECO:0000259" key="9">
    <source>
        <dbReference type="PROSITE" id="PS51041"/>
    </source>
</evidence>
<feature type="domain" description="EMI" evidence="9">
    <location>
        <begin position="43"/>
        <end position="122"/>
    </location>
</feature>
<dbReference type="GO" id="GO:0005102">
    <property type="term" value="F:signaling receptor binding"/>
    <property type="evidence" value="ECO:0007669"/>
    <property type="project" value="TreeGrafter"/>
</dbReference>
<evidence type="ECO:0000259" key="8">
    <source>
        <dbReference type="PROSITE" id="PS50026"/>
    </source>
</evidence>
<evidence type="ECO:0000256" key="4">
    <source>
        <dbReference type="ARBA" id="ARBA00022837"/>
    </source>
</evidence>
<dbReference type="InterPro" id="IPR000742">
    <property type="entry name" value="EGF"/>
</dbReference>
<dbReference type="SMART" id="SM00179">
    <property type="entry name" value="EGF_CA"/>
    <property type="match status" value="1"/>
</dbReference>
<evidence type="ECO:0000256" key="7">
    <source>
        <dbReference type="PROSITE-ProRule" id="PRU00076"/>
    </source>
</evidence>
<feature type="disulfide bond" evidence="7">
    <location>
        <begin position="143"/>
        <end position="152"/>
    </location>
</feature>
<evidence type="ECO:0000313" key="10">
    <source>
        <dbReference type="EMBL" id="KPP66361.1"/>
    </source>
</evidence>
<evidence type="ECO:0000256" key="2">
    <source>
        <dbReference type="ARBA" id="ARBA00022729"/>
    </source>
</evidence>
<dbReference type="PANTHER" id="PTHR14949:SF56">
    <property type="entry name" value="EGF-LIKE-DOMAIN, MULTIPLE 7"/>
    <property type="match status" value="1"/>
</dbReference>
<dbReference type="PROSITE" id="PS01186">
    <property type="entry name" value="EGF_2"/>
    <property type="match status" value="2"/>
</dbReference>
<dbReference type="InterPro" id="IPR050969">
    <property type="entry name" value="Dev_Signal_Modulators"/>
</dbReference>
<feature type="non-terminal residue" evidence="10">
    <location>
        <position position="1"/>
    </location>
</feature>
<keyword evidence="2" id="KW-0732">Signal</keyword>
<dbReference type="PROSITE" id="PS51041">
    <property type="entry name" value="EMI"/>
    <property type="match status" value="1"/>
</dbReference>
<dbReference type="FunFam" id="2.10.25.10:FF:000240">
    <property type="entry name" value="Vitamin K-dependent protein S"/>
    <property type="match status" value="1"/>
</dbReference>
<dbReference type="GO" id="GO:0009986">
    <property type="term" value="C:cell surface"/>
    <property type="evidence" value="ECO:0007669"/>
    <property type="project" value="TreeGrafter"/>
</dbReference>
<reference evidence="10 11" key="1">
    <citation type="submission" date="2015-08" db="EMBL/GenBank/DDBJ databases">
        <title>The genome of the Asian arowana (Scleropages formosus).</title>
        <authorList>
            <person name="Tan M.H."/>
            <person name="Gan H.M."/>
            <person name="Croft L.J."/>
            <person name="Austin C.M."/>
        </authorList>
    </citation>
    <scope>NUCLEOTIDE SEQUENCE [LARGE SCALE GENOMIC DNA]</scope>
    <source>
        <strain evidence="10">Aro1</strain>
    </source>
</reference>
<dbReference type="CDD" id="cd00054">
    <property type="entry name" value="EGF_CA"/>
    <property type="match status" value="1"/>
</dbReference>
<gene>
    <name evidence="10" type="ORF">Z043_115144</name>
</gene>
<sequence length="297" mass="32897">VCRRICDTQRERFTFYVYSHLRGGAVSGIKVTPPASQRSALPERRVCVRESSQLNTVFYTESFVQPVHKPYITLCQGHRLCSTYKTLYRVSYRQASQSVPVPHTYSQCCPGWRRFHSHSCNQAVCAQACANGGTCMRPNHCACPMGWTGTHCQRDVDECSSSHACSQLCLNTAGSYQCGCEEGYQLAGDGHSCHTIPSPASPAAPPRPGQVTPSIRDSGGKVALVDDMTEEVQNLKNRVELLEQKLQLALAPFNSLFPLSLDESIAERSSFLSHSFQQLDRIDSLSEQIGFLEERLG</sequence>